<dbReference type="EMBL" id="ASHM01181228">
    <property type="protein sequence ID" value="PNX65529.1"/>
    <property type="molecule type" value="Genomic_DNA"/>
</dbReference>
<dbReference type="AlphaFoldDB" id="A0A2K3KGZ4"/>
<sequence length="85" mass="9657">MIDSGTTPDILTFRVLIAGYCKSRRFDKVKSLVCEMESRGLVKLSSLENPLSKAFQILGLNPLSVRLKRDNDKKLFKAEFFDEMG</sequence>
<evidence type="ECO:0000313" key="4">
    <source>
        <dbReference type="Proteomes" id="UP000236291"/>
    </source>
</evidence>
<protein>
    <submittedName>
        <fullName evidence="3">PPR containing plant-like protein</fullName>
    </submittedName>
</protein>
<comment type="caution">
    <text evidence="3">The sequence shown here is derived from an EMBL/GenBank/DDBJ whole genome shotgun (WGS) entry which is preliminary data.</text>
</comment>
<keyword evidence="1" id="KW-0677">Repeat</keyword>
<dbReference type="STRING" id="57577.A0A2K3KGZ4"/>
<proteinExistence type="predicted"/>
<gene>
    <name evidence="3" type="ORF">L195_g062647</name>
</gene>
<dbReference type="Pfam" id="PF01535">
    <property type="entry name" value="PPR"/>
    <property type="match status" value="1"/>
</dbReference>
<dbReference type="NCBIfam" id="TIGR00756">
    <property type="entry name" value="PPR"/>
    <property type="match status" value="1"/>
</dbReference>
<organism evidence="3 4">
    <name type="scientific">Trifolium pratense</name>
    <name type="common">Red clover</name>
    <dbReference type="NCBI Taxonomy" id="57577"/>
    <lineage>
        <taxon>Eukaryota</taxon>
        <taxon>Viridiplantae</taxon>
        <taxon>Streptophyta</taxon>
        <taxon>Embryophyta</taxon>
        <taxon>Tracheophyta</taxon>
        <taxon>Spermatophyta</taxon>
        <taxon>Magnoliopsida</taxon>
        <taxon>eudicotyledons</taxon>
        <taxon>Gunneridae</taxon>
        <taxon>Pentapetalae</taxon>
        <taxon>rosids</taxon>
        <taxon>fabids</taxon>
        <taxon>Fabales</taxon>
        <taxon>Fabaceae</taxon>
        <taxon>Papilionoideae</taxon>
        <taxon>50 kb inversion clade</taxon>
        <taxon>NPAAA clade</taxon>
        <taxon>Hologalegina</taxon>
        <taxon>IRL clade</taxon>
        <taxon>Trifolieae</taxon>
        <taxon>Trifolium</taxon>
    </lineage>
</organism>
<evidence type="ECO:0000256" key="1">
    <source>
        <dbReference type="ARBA" id="ARBA00022737"/>
    </source>
</evidence>
<accession>A0A2K3KGZ4</accession>
<feature type="non-terminal residue" evidence="3">
    <location>
        <position position="85"/>
    </location>
</feature>
<reference evidence="3 4" key="1">
    <citation type="journal article" date="2014" name="Am. J. Bot.">
        <title>Genome assembly and annotation for red clover (Trifolium pratense; Fabaceae).</title>
        <authorList>
            <person name="Istvanek J."/>
            <person name="Jaros M."/>
            <person name="Krenek A."/>
            <person name="Repkova J."/>
        </authorList>
    </citation>
    <scope>NUCLEOTIDE SEQUENCE [LARGE SCALE GENOMIC DNA]</scope>
    <source>
        <strain evidence="4">cv. Tatra</strain>
        <tissue evidence="3">Young leaves</tissue>
    </source>
</reference>
<name>A0A2K3KGZ4_TRIPR</name>
<feature type="repeat" description="PPR" evidence="2">
    <location>
        <begin position="9"/>
        <end position="43"/>
    </location>
</feature>
<dbReference type="InterPro" id="IPR011990">
    <property type="entry name" value="TPR-like_helical_dom_sf"/>
</dbReference>
<dbReference type="Proteomes" id="UP000236291">
    <property type="component" value="Unassembled WGS sequence"/>
</dbReference>
<reference evidence="3 4" key="2">
    <citation type="journal article" date="2017" name="Front. Plant Sci.">
        <title>Gene Classification and Mining of Molecular Markers Useful in Red Clover (Trifolium pratense) Breeding.</title>
        <authorList>
            <person name="Istvanek J."/>
            <person name="Dluhosova J."/>
            <person name="Dluhos P."/>
            <person name="Patkova L."/>
            <person name="Nedelnik J."/>
            <person name="Repkova J."/>
        </authorList>
    </citation>
    <scope>NUCLEOTIDE SEQUENCE [LARGE SCALE GENOMIC DNA]</scope>
    <source>
        <strain evidence="4">cv. Tatra</strain>
        <tissue evidence="3">Young leaves</tissue>
    </source>
</reference>
<evidence type="ECO:0000256" key="2">
    <source>
        <dbReference type="PROSITE-ProRule" id="PRU00708"/>
    </source>
</evidence>
<evidence type="ECO:0000313" key="3">
    <source>
        <dbReference type="EMBL" id="PNX65529.1"/>
    </source>
</evidence>
<dbReference type="Gene3D" id="1.25.40.10">
    <property type="entry name" value="Tetratricopeptide repeat domain"/>
    <property type="match status" value="1"/>
</dbReference>
<dbReference type="InterPro" id="IPR002885">
    <property type="entry name" value="PPR_rpt"/>
</dbReference>
<dbReference type="PROSITE" id="PS51375">
    <property type="entry name" value="PPR"/>
    <property type="match status" value="1"/>
</dbReference>